<dbReference type="Gene3D" id="3.60.21.10">
    <property type="match status" value="1"/>
</dbReference>
<protein>
    <submittedName>
        <fullName evidence="3">Putative phosphohydrolases</fullName>
    </submittedName>
</protein>
<feature type="domain" description="Calcineurin-like phosphoesterase" evidence="2">
    <location>
        <begin position="150"/>
        <end position="333"/>
    </location>
</feature>
<accession>W0FN12</accession>
<dbReference type="EMBL" id="KC246791">
    <property type="protein sequence ID" value="AHF24370.1"/>
    <property type="molecule type" value="Genomic_DNA"/>
</dbReference>
<dbReference type="Pfam" id="PF00149">
    <property type="entry name" value="Metallophos"/>
    <property type="match status" value="1"/>
</dbReference>
<dbReference type="GO" id="GO:0016787">
    <property type="term" value="F:hydrolase activity"/>
    <property type="evidence" value="ECO:0007669"/>
    <property type="project" value="UniProtKB-KW"/>
</dbReference>
<keyword evidence="1" id="KW-0472">Membrane</keyword>
<name>W0FN12_9BACT</name>
<keyword evidence="1" id="KW-1133">Transmembrane helix</keyword>
<sequence>MLALYAALLALVAVLTDRSLRRWRSAAGRIRSIRKYWLIPCVLLSLLPLAGALLTDMPARYVCQAVGNVWLGFVIYYGGLLAVLSIAGAVIHALRGERRGGKLHGAALCLSLCGALALFGYGLVHAQQPRVVSYELSVEKPAAEGEGEEMTLVLIGDLHLGVNSRPSTTERMVELINAESPDLVVVAGDIFTSCYEGLSHPERYAEALRGIRSRYGVYAVYGNHDVEETLFGGFAVAPVSRAFRSGEMEAFCRDSGFVMLTDEIVTLPNGVQLAGRIDGEKAGDGTKDRMTPGELLSTADHHAPILVLQHEPVEFGMLAEAGADVTMCGHTHAGQIFPGNLIVPLLNENGWGYRRVDGLDTFVTAGVGYYGPPMRVGTDSEITVINMRFKGGE</sequence>
<reference evidence="3" key="1">
    <citation type="journal article" date="2013" name="PLoS ONE">
        <title>Metagenomic insights into the carbohydrate-active enzymes carried by the microorganisms adhering to solid digesta in the rumen of cows.</title>
        <authorList>
            <person name="Wang L."/>
            <person name="Hatem A."/>
            <person name="Catalyurek U.V."/>
            <person name="Morrison M."/>
            <person name="Yu Z."/>
        </authorList>
    </citation>
    <scope>NUCLEOTIDE SEQUENCE</scope>
</reference>
<dbReference type="PANTHER" id="PTHR31302:SF0">
    <property type="entry name" value="TRANSMEMBRANE PROTEIN WITH METALLOPHOSPHOESTERASE DOMAIN"/>
    <property type="match status" value="1"/>
</dbReference>
<dbReference type="AlphaFoldDB" id="W0FN12"/>
<evidence type="ECO:0000256" key="1">
    <source>
        <dbReference type="SAM" id="Phobius"/>
    </source>
</evidence>
<keyword evidence="1" id="KW-0812">Transmembrane</keyword>
<evidence type="ECO:0000259" key="2">
    <source>
        <dbReference type="Pfam" id="PF00149"/>
    </source>
</evidence>
<proteinExistence type="predicted"/>
<dbReference type="SUPFAM" id="SSF56300">
    <property type="entry name" value="Metallo-dependent phosphatases"/>
    <property type="match status" value="1"/>
</dbReference>
<organism evidence="3">
    <name type="scientific">uncultured bacterium Contig575</name>
    <dbReference type="NCBI Taxonomy" id="1393592"/>
    <lineage>
        <taxon>Bacteria</taxon>
        <taxon>environmental samples</taxon>
    </lineage>
</organism>
<dbReference type="InterPro" id="IPR029052">
    <property type="entry name" value="Metallo-depent_PP-like"/>
</dbReference>
<keyword evidence="3" id="KW-0378">Hydrolase</keyword>
<feature type="transmembrane region" description="Helical" evidence="1">
    <location>
        <begin position="37"/>
        <end position="57"/>
    </location>
</feature>
<dbReference type="PANTHER" id="PTHR31302">
    <property type="entry name" value="TRANSMEMBRANE PROTEIN WITH METALLOPHOSPHOESTERASE DOMAIN-RELATED"/>
    <property type="match status" value="1"/>
</dbReference>
<feature type="transmembrane region" description="Helical" evidence="1">
    <location>
        <begin position="103"/>
        <end position="124"/>
    </location>
</feature>
<evidence type="ECO:0000313" key="3">
    <source>
        <dbReference type="EMBL" id="AHF24370.1"/>
    </source>
</evidence>
<dbReference type="InterPro" id="IPR004843">
    <property type="entry name" value="Calcineurin-like_PHP"/>
</dbReference>
<feature type="transmembrane region" description="Helical" evidence="1">
    <location>
        <begin position="69"/>
        <end position="91"/>
    </location>
</feature>
<dbReference type="InterPro" id="IPR051158">
    <property type="entry name" value="Metallophosphoesterase_sf"/>
</dbReference>